<gene>
    <name evidence="1" type="ORF">FH972_012789</name>
</gene>
<dbReference type="AlphaFoldDB" id="A0A5N6R528"/>
<proteinExistence type="predicted"/>
<name>A0A5N6R528_9ROSI</name>
<keyword evidence="2" id="KW-1185">Reference proteome</keyword>
<evidence type="ECO:0000313" key="1">
    <source>
        <dbReference type="EMBL" id="KAE8055986.1"/>
    </source>
</evidence>
<organism evidence="1 2">
    <name type="scientific">Carpinus fangiana</name>
    <dbReference type="NCBI Taxonomy" id="176857"/>
    <lineage>
        <taxon>Eukaryota</taxon>
        <taxon>Viridiplantae</taxon>
        <taxon>Streptophyta</taxon>
        <taxon>Embryophyta</taxon>
        <taxon>Tracheophyta</taxon>
        <taxon>Spermatophyta</taxon>
        <taxon>Magnoliopsida</taxon>
        <taxon>eudicotyledons</taxon>
        <taxon>Gunneridae</taxon>
        <taxon>Pentapetalae</taxon>
        <taxon>rosids</taxon>
        <taxon>fabids</taxon>
        <taxon>Fagales</taxon>
        <taxon>Betulaceae</taxon>
        <taxon>Carpinus</taxon>
    </lineage>
</organism>
<reference evidence="1 2" key="1">
    <citation type="submission" date="2019-06" db="EMBL/GenBank/DDBJ databases">
        <title>A chromosomal-level reference genome of Carpinus fangiana (Coryloideae, Betulaceae).</title>
        <authorList>
            <person name="Yang X."/>
            <person name="Wang Z."/>
            <person name="Zhang L."/>
            <person name="Hao G."/>
            <person name="Liu J."/>
            <person name="Yang Y."/>
        </authorList>
    </citation>
    <scope>NUCLEOTIDE SEQUENCE [LARGE SCALE GENOMIC DNA]</scope>
    <source>
        <strain evidence="1">Cfa_2016G</strain>
        <tissue evidence="1">Leaf</tissue>
    </source>
</reference>
<accession>A0A5N6R528</accession>
<dbReference type="Proteomes" id="UP000327013">
    <property type="component" value="Chromosome 5"/>
</dbReference>
<evidence type="ECO:0000313" key="2">
    <source>
        <dbReference type="Proteomes" id="UP000327013"/>
    </source>
</evidence>
<sequence length="53" mass="6410">MAAVRITNRGFSTTKKVSTSLWWVRLSSTWVHRMRLAKLRWWSFRMMAEPTRP</sequence>
<dbReference type="EMBL" id="CM017325">
    <property type="protein sequence ID" value="KAE8055986.1"/>
    <property type="molecule type" value="Genomic_DNA"/>
</dbReference>
<protein>
    <submittedName>
        <fullName evidence="1">Uncharacterized protein</fullName>
    </submittedName>
</protein>